<dbReference type="OrthoDB" id="2397744at2759"/>
<evidence type="ECO:0000313" key="1">
    <source>
        <dbReference type="EMBL" id="CAI2197429.1"/>
    </source>
</evidence>
<dbReference type="AlphaFoldDB" id="A0A9W4TBI2"/>
<sequence>MVNFLKEADMIISIIELIPKSDENIVSLSQAVKTNSSIVKAEEILDIANANILDHCYEISPELLTEDFISKYGNYKHMRWFRAYRQIRDA</sequence>
<reference evidence="1" key="1">
    <citation type="submission" date="2022-08" db="EMBL/GenBank/DDBJ databases">
        <authorList>
            <person name="Kallberg Y."/>
            <person name="Tangrot J."/>
            <person name="Rosling A."/>
        </authorList>
    </citation>
    <scope>NUCLEOTIDE SEQUENCE</scope>
    <source>
        <strain evidence="1">Wild A</strain>
    </source>
</reference>
<organism evidence="1 2">
    <name type="scientific">Funneliformis geosporum</name>
    <dbReference type="NCBI Taxonomy" id="1117311"/>
    <lineage>
        <taxon>Eukaryota</taxon>
        <taxon>Fungi</taxon>
        <taxon>Fungi incertae sedis</taxon>
        <taxon>Mucoromycota</taxon>
        <taxon>Glomeromycotina</taxon>
        <taxon>Glomeromycetes</taxon>
        <taxon>Glomerales</taxon>
        <taxon>Glomeraceae</taxon>
        <taxon>Funneliformis</taxon>
    </lineage>
</organism>
<dbReference type="EMBL" id="CAMKVN010016281">
    <property type="protein sequence ID" value="CAI2197429.1"/>
    <property type="molecule type" value="Genomic_DNA"/>
</dbReference>
<protein>
    <submittedName>
        <fullName evidence="1">16075_t:CDS:1</fullName>
    </submittedName>
</protein>
<keyword evidence="2" id="KW-1185">Reference proteome</keyword>
<accession>A0A9W4TBI2</accession>
<evidence type="ECO:0000313" key="2">
    <source>
        <dbReference type="Proteomes" id="UP001153678"/>
    </source>
</evidence>
<gene>
    <name evidence="1" type="ORF">FWILDA_LOCUS18073</name>
</gene>
<feature type="non-terminal residue" evidence="1">
    <location>
        <position position="1"/>
    </location>
</feature>
<proteinExistence type="predicted"/>
<dbReference type="Proteomes" id="UP001153678">
    <property type="component" value="Unassembled WGS sequence"/>
</dbReference>
<comment type="caution">
    <text evidence="1">The sequence shown here is derived from an EMBL/GenBank/DDBJ whole genome shotgun (WGS) entry which is preliminary data.</text>
</comment>
<name>A0A9W4TBI2_9GLOM</name>